<dbReference type="KEGG" id="asy:AUT07_00428"/>
<dbReference type="InterPro" id="IPR051463">
    <property type="entry name" value="Peptidase_U62_metallo"/>
</dbReference>
<feature type="domain" description="Metalloprotease TldD/E central" evidence="7">
    <location>
        <begin position="127"/>
        <end position="237"/>
    </location>
</feature>
<comment type="similarity">
    <text evidence="1">Belongs to the peptidase U62 family.</text>
</comment>
<dbReference type="NCBIfam" id="NF008006">
    <property type="entry name" value="PRK10735.1"/>
    <property type="match status" value="1"/>
</dbReference>
<evidence type="ECO:0000256" key="3">
    <source>
        <dbReference type="ARBA" id="ARBA00022801"/>
    </source>
</evidence>
<keyword evidence="4" id="KW-0482">Metalloprotease</keyword>
<dbReference type="InterPro" id="IPR035068">
    <property type="entry name" value="TldD/PmbA_N"/>
</dbReference>
<reference evidence="8 9" key="1">
    <citation type="submission" date="2016-01" db="EMBL/GenBank/DDBJ databases">
        <title>Genome sequence of Ca. Arsenophonus lipopteni, the exclusive symbiont of a blood sucking fly Lipoptena cervi (Diptera: Hippoboscidae).</title>
        <authorList>
            <person name="Novakova E."/>
            <person name="Hypsa V."/>
            <person name="Nguyen P."/>
            <person name="Husnik F."/>
            <person name="Darby A.C."/>
        </authorList>
    </citation>
    <scope>NUCLEOTIDE SEQUENCE [LARGE SCALE GENOMIC DNA]</scope>
    <source>
        <strain evidence="8 9">CB</strain>
    </source>
</reference>
<dbReference type="InterPro" id="IPR045570">
    <property type="entry name" value="Metalloprtase-TldD/E_cen_dom"/>
</dbReference>
<dbReference type="Pfam" id="PF19290">
    <property type="entry name" value="PmbA_TldD_2nd"/>
    <property type="match status" value="1"/>
</dbReference>
<proteinExistence type="inferred from homology"/>
<feature type="domain" description="Metalloprotease TldD/E C-terminal" evidence="6">
    <location>
        <begin position="246"/>
        <end position="479"/>
    </location>
</feature>
<dbReference type="Pfam" id="PF19289">
    <property type="entry name" value="PmbA_TldD_3rd"/>
    <property type="match status" value="1"/>
</dbReference>
<evidence type="ECO:0000259" key="7">
    <source>
        <dbReference type="Pfam" id="PF19290"/>
    </source>
</evidence>
<dbReference type="SUPFAM" id="SSF111283">
    <property type="entry name" value="Putative modulator of DNA gyrase, PmbA/TldD"/>
    <property type="match status" value="1"/>
</dbReference>
<dbReference type="EMBL" id="CP013920">
    <property type="protein sequence ID" value="AMA65000.1"/>
    <property type="molecule type" value="Genomic_DNA"/>
</dbReference>
<dbReference type="InterPro" id="IPR045569">
    <property type="entry name" value="Metalloprtase-TldD/E_C"/>
</dbReference>
<dbReference type="PIRSF" id="PIRSF004919">
    <property type="entry name" value="TldD"/>
    <property type="match status" value="1"/>
</dbReference>
<dbReference type="AlphaFoldDB" id="A0A0X9VZ91"/>
<dbReference type="RefSeq" id="WP_066283572.1">
    <property type="nucleotide sequence ID" value="NZ_CP013920.1"/>
</dbReference>
<name>A0A0X9VZ91_9GAMM</name>
<evidence type="ECO:0000256" key="2">
    <source>
        <dbReference type="ARBA" id="ARBA00022670"/>
    </source>
</evidence>
<evidence type="ECO:0000313" key="8">
    <source>
        <dbReference type="EMBL" id="AMA65000.1"/>
    </source>
</evidence>
<evidence type="ECO:0000256" key="4">
    <source>
        <dbReference type="ARBA" id="ARBA00023049"/>
    </source>
</evidence>
<dbReference type="OrthoDB" id="9803213at2"/>
<dbReference type="InterPro" id="IPR025502">
    <property type="entry name" value="TldD"/>
</dbReference>
<dbReference type="PATRIC" id="fig|634113.3.peg.412"/>
<keyword evidence="9" id="KW-1185">Reference proteome</keyword>
<organism evidence="8 9">
    <name type="scientific">Candidatus Arsenophonus lipoptenae</name>
    <dbReference type="NCBI Taxonomy" id="634113"/>
    <lineage>
        <taxon>Bacteria</taxon>
        <taxon>Pseudomonadati</taxon>
        <taxon>Pseudomonadota</taxon>
        <taxon>Gammaproteobacteria</taxon>
        <taxon>Enterobacterales</taxon>
        <taxon>Morganellaceae</taxon>
        <taxon>Arsenophonus</taxon>
    </lineage>
</organism>
<gene>
    <name evidence="8" type="primary">tldD</name>
    <name evidence="8" type="ORF">AUT07_00428</name>
</gene>
<accession>A0A0X9VZ91</accession>
<feature type="domain" description="Metalloprotease TldD/E N-terminal" evidence="5">
    <location>
        <begin position="36"/>
        <end position="98"/>
    </location>
</feature>
<dbReference type="Proteomes" id="UP000069926">
    <property type="component" value="Chromosome"/>
</dbReference>
<evidence type="ECO:0000313" key="9">
    <source>
        <dbReference type="Proteomes" id="UP000069926"/>
    </source>
</evidence>
<dbReference type="PANTHER" id="PTHR30624:SF4">
    <property type="entry name" value="METALLOPROTEASE TLDD"/>
    <property type="match status" value="1"/>
</dbReference>
<dbReference type="InterPro" id="IPR002510">
    <property type="entry name" value="Metalloprtase-TldD/E_N"/>
</dbReference>
<dbReference type="Pfam" id="PF01523">
    <property type="entry name" value="PmbA_TldD_1st"/>
    <property type="match status" value="1"/>
</dbReference>
<evidence type="ECO:0000259" key="6">
    <source>
        <dbReference type="Pfam" id="PF19289"/>
    </source>
</evidence>
<protein>
    <submittedName>
        <fullName evidence="8">Protease TldD</fullName>
    </submittedName>
</protein>
<evidence type="ECO:0000259" key="5">
    <source>
        <dbReference type="Pfam" id="PF01523"/>
    </source>
</evidence>
<dbReference type="Gene3D" id="3.30.2290.10">
    <property type="entry name" value="PmbA/TldD superfamily"/>
    <property type="match status" value="1"/>
</dbReference>
<dbReference type="GO" id="GO:0008237">
    <property type="term" value="F:metallopeptidase activity"/>
    <property type="evidence" value="ECO:0007669"/>
    <property type="project" value="UniProtKB-KW"/>
</dbReference>
<dbReference type="GO" id="GO:0006508">
    <property type="term" value="P:proteolysis"/>
    <property type="evidence" value="ECO:0007669"/>
    <property type="project" value="UniProtKB-KW"/>
</dbReference>
<dbReference type="InterPro" id="IPR036059">
    <property type="entry name" value="TldD/PmbA_sf"/>
</dbReference>
<dbReference type="GO" id="GO:0005829">
    <property type="term" value="C:cytosol"/>
    <property type="evidence" value="ECO:0007669"/>
    <property type="project" value="TreeGrafter"/>
</dbReference>
<evidence type="ECO:0000256" key="1">
    <source>
        <dbReference type="ARBA" id="ARBA00005836"/>
    </source>
</evidence>
<dbReference type="PANTHER" id="PTHR30624">
    <property type="entry name" value="UNCHARACTERIZED PROTEIN TLDD AND PMBA"/>
    <property type="match status" value="1"/>
</dbReference>
<keyword evidence="2 8" id="KW-0645">Protease</keyword>
<keyword evidence="3" id="KW-0378">Hydrolase</keyword>
<sequence length="481" mass="53044">MNITYVSDYLLTPNNIKNQDLYDILQLLTERDLDYADLYFQSCHHETWELENRIIKKGSYNVDRGVGIRAVYNDKTGFAYANEITLAALHKSANAAKNIINQNGKKQISSIKTIDFNNFYSNIDPMQTMSHEEKIALLYRIDRIAREENPFVQEVDVILSSVYEYVLVVATDGTMAADIRPLVHLSVNVLVDYNGKRERASSGGGGRYGYQYFLEIDNNEIRAEHYAREAVRIALINISSIPAPAGAMTVVLGSGWPGILLHEAVGHGLEGDFNRRKTSVFSNKIGQKVASSLCTVVDDATLIGHRGSLSIDDEGVPGQYNILIENGILKGYMQDKMNARLMGVLPTGNGRRESYASLPMPRMTNTYMLGGKYSPEEIIYSVDFGIYASNFSSGQVDITSGKFVFSTAEAYLIEKGKVTKPIKRATLIGEGKEIMQQISMIGNDLKFDNGVGVCGKEGQNIPVGVGQPTLKIDNITVGGTA</sequence>